<sequence>APALRRRGQTIDRPRGLLQAAARALLRGSPFGTPTHGGGGRPPLIEMVRGLRSLREVARPLLPNQDPRTLRVGGLPELLRED</sequence>
<dbReference type="EMBL" id="CADCUV010000031">
    <property type="protein sequence ID" value="CAA9391876.1"/>
    <property type="molecule type" value="Genomic_DNA"/>
</dbReference>
<gene>
    <name evidence="2" type="ORF">AVDCRST_MAG22-681</name>
</gene>
<organism evidence="2">
    <name type="scientific">uncultured Rubrobacteraceae bacterium</name>
    <dbReference type="NCBI Taxonomy" id="349277"/>
    <lineage>
        <taxon>Bacteria</taxon>
        <taxon>Bacillati</taxon>
        <taxon>Actinomycetota</taxon>
        <taxon>Rubrobacteria</taxon>
        <taxon>Rubrobacterales</taxon>
        <taxon>Rubrobacteraceae</taxon>
        <taxon>environmental samples</taxon>
    </lineage>
</organism>
<evidence type="ECO:0000313" key="2">
    <source>
        <dbReference type="EMBL" id="CAA9391876.1"/>
    </source>
</evidence>
<protein>
    <submittedName>
        <fullName evidence="2">Uncharacterized protein</fullName>
    </submittedName>
</protein>
<evidence type="ECO:0000256" key="1">
    <source>
        <dbReference type="SAM" id="MobiDB-lite"/>
    </source>
</evidence>
<reference evidence="2" key="1">
    <citation type="submission" date="2020-02" db="EMBL/GenBank/DDBJ databases">
        <authorList>
            <person name="Meier V. D."/>
        </authorList>
    </citation>
    <scope>NUCLEOTIDE SEQUENCE</scope>
    <source>
        <strain evidence="2">AVDCRST_MAG22</strain>
    </source>
</reference>
<accession>A0A6J4NM85</accession>
<proteinExistence type="predicted"/>
<dbReference type="AlphaFoldDB" id="A0A6J4NM85"/>
<name>A0A6J4NM85_9ACTN</name>
<feature type="non-terminal residue" evidence="2">
    <location>
        <position position="1"/>
    </location>
</feature>
<feature type="region of interest" description="Disordered" evidence="1">
    <location>
        <begin position="62"/>
        <end position="82"/>
    </location>
</feature>
<feature type="non-terminal residue" evidence="2">
    <location>
        <position position="82"/>
    </location>
</feature>